<dbReference type="EC" id="2.1.1.72" evidence="1"/>
<dbReference type="PANTHER" id="PTHR33841:SF1">
    <property type="entry name" value="DNA METHYLTRANSFERASE A"/>
    <property type="match status" value="1"/>
</dbReference>
<keyword evidence="3" id="KW-0808">Transferase</keyword>
<dbReference type="Pfam" id="PF20473">
    <property type="entry name" value="MmeI_Mtase"/>
    <property type="match status" value="1"/>
</dbReference>
<accession>A0ABY2KIU2</accession>
<evidence type="ECO:0000259" key="8">
    <source>
        <dbReference type="Pfam" id="PF20466"/>
    </source>
</evidence>
<reference evidence="11 12" key="1">
    <citation type="submission" date="2018-11" db="EMBL/GenBank/DDBJ databases">
        <title>Tabrizicola sp. isolated from sediment of alpine lake.</title>
        <authorList>
            <person name="Liu Z."/>
        </authorList>
    </citation>
    <scope>NUCLEOTIDE SEQUENCE [LARGE SCALE GENOMIC DNA]</scope>
    <source>
        <strain evidence="11 12">DRYC-M-16</strain>
    </source>
</reference>
<dbReference type="InterPro" id="IPR046820">
    <property type="entry name" value="MmeI_TRD"/>
</dbReference>
<evidence type="ECO:0000259" key="6">
    <source>
        <dbReference type="Pfam" id="PF20464"/>
    </source>
</evidence>
<dbReference type="InterPro" id="IPR046816">
    <property type="entry name" value="MmeI_Mtase"/>
</dbReference>
<feature type="domain" description="MmeI-like C-terminal" evidence="9">
    <location>
        <begin position="847"/>
        <end position="925"/>
    </location>
</feature>
<evidence type="ECO:0000256" key="2">
    <source>
        <dbReference type="ARBA" id="ARBA00022603"/>
    </source>
</evidence>
<feature type="domain" description="MmeI-like target recognition" evidence="8">
    <location>
        <begin position="629"/>
        <end position="844"/>
    </location>
</feature>
<dbReference type="Pfam" id="PF20465">
    <property type="entry name" value="MmeI_hel"/>
    <property type="match status" value="1"/>
</dbReference>
<keyword evidence="12" id="KW-1185">Reference proteome</keyword>
<dbReference type="PANTHER" id="PTHR33841">
    <property type="entry name" value="DNA METHYLTRANSFERASE YEEA-RELATED"/>
    <property type="match status" value="1"/>
</dbReference>
<feature type="domain" description="MmeI-like helicase spacer" evidence="7">
    <location>
        <begin position="179"/>
        <end position="258"/>
    </location>
</feature>
<keyword evidence="2 11" id="KW-0489">Methyltransferase</keyword>
<comment type="caution">
    <text evidence="11">The sequence shown here is derived from an EMBL/GenBank/DDBJ whole genome shotgun (WGS) entry which is preliminary data.</text>
</comment>
<feature type="domain" description="MmeI-like DNA-methyltransferase" evidence="10">
    <location>
        <begin position="342"/>
        <end position="605"/>
    </location>
</feature>
<dbReference type="Pfam" id="PF20466">
    <property type="entry name" value="MmeI_TRD"/>
    <property type="match status" value="1"/>
</dbReference>
<dbReference type="InterPro" id="IPR046817">
    <property type="entry name" value="MmeI_N"/>
</dbReference>
<dbReference type="Proteomes" id="UP000297741">
    <property type="component" value="Unassembled WGS sequence"/>
</dbReference>
<dbReference type="Pfam" id="PF20467">
    <property type="entry name" value="MmeI_C"/>
    <property type="match status" value="1"/>
</dbReference>
<dbReference type="InterPro" id="IPR050953">
    <property type="entry name" value="N4_N6_ade-DNA_methylase"/>
</dbReference>
<proteinExistence type="predicted"/>
<evidence type="ECO:0000313" key="12">
    <source>
        <dbReference type="Proteomes" id="UP000297741"/>
    </source>
</evidence>
<dbReference type="GO" id="GO:0032259">
    <property type="term" value="P:methylation"/>
    <property type="evidence" value="ECO:0007669"/>
    <property type="project" value="UniProtKB-KW"/>
</dbReference>
<evidence type="ECO:0000256" key="4">
    <source>
        <dbReference type="ARBA" id="ARBA00047942"/>
    </source>
</evidence>
<feature type="region of interest" description="Disordered" evidence="5">
    <location>
        <begin position="637"/>
        <end position="662"/>
    </location>
</feature>
<evidence type="ECO:0000313" key="11">
    <source>
        <dbReference type="EMBL" id="TGD42285.1"/>
    </source>
</evidence>
<protein>
    <recommendedName>
        <fullName evidence="1">site-specific DNA-methyltransferase (adenine-specific)</fullName>
        <ecNumber evidence="1">2.1.1.72</ecNumber>
    </recommendedName>
</protein>
<dbReference type="InterPro" id="IPR046818">
    <property type="entry name" value="MmeI_C"/>
</dbReference>
<name>A0ABY2KIU2_9RHOB</name>
<dbReference type="Gene3D" id="3.40.50.150">
    <property type="entry name" value="Vaccinia Virus protein VP39"/>
    <property type="match status" value="1"/>
</dbReference>
<sequence length="941" mass="107299">MSLSQNEIRSRAAGFAREWAGHGYEKGETQLFYREFFDVFGVPVRRVATFEQPVKGLGEKRGFIDLFWKGVLLVEQKSIGLDLVKARKQALEYFPGLKDNELPRFVLLSDFQSFELYDLENDEEVAFPLADLPKHVDKFGFITGREKKTFKDQDPVNIKASELVGALHDALEDSGYNGHDLERFLVRIVFCLFADDTGIFEPRGIFEDLVERRTNVDGSDLGGWLTMLFQTLDTETTKRPSTLDEDLAQFPYVNGSLFQSNLRMPAFNSAMRERLIAAARFNWSNISPAIFGSLFQSVMNREERRNQGAHYTNETNIVKVIRPLFMDELWAEFERIKGSKRGRKAELQRFQVRLGELNFLDPACGCGNFLVISYRELRTLEIEVVRELVNYDRDSFGQFSAPLDVSSLSIVNVDQFYGIELVEFAARIAETAMWMMDHIMNNRLSLEFGPYYSRIPLRKSPHILQGNALTEDWTKLLAPAKCSYVLGNPPFRGHQFRSLDQQADMARVWGTSGQYNRLDYVACWFRKAVEYAASNREIDIALVSTNSITQGEQCGILWPWIFSKGIHIHFAHRSFQWNSEARGKAAVHCVIVGMTQREGRKSTIFEYDHIRGNPHASSCKRINGYLIDGPQYSVPARSKPPAGRLKMNKGSQPTDGARLKKPGGGYTTKSNLILNDTQRAELLAREPGAAKWLRPYVGGDELISGKWRWCLWLKDVNPSQLRASAAIQERLDRVRVGRNLSPTDSVREFAKYPWLFTQDRQPSREYLGIPEVSSEHREYIPMAVLPPDVIASNKLQIIVGAPLLYFAVLTSSMHMAWMRTVAGRLESRFSYAPAVYNSFPWPNLTAAQQSKIEALGQGVLDSRQPHLVAGQTLEDLYDPDAMPVVLRKAHQALDKAVDKLYRKEVFRFERERVEHLFELFEKVAAPLDSTKSAKQKKSQKV</sequence>
<evidence type="ECO:0000259" key="7">
    <source>
        <dbReference type="Pfam" id="PF20465"/>
    </source>
</evidence>
<evidence type="ECO:0000259" key="10">
    <source>
        <dbReference type="Pfam" id="PF20473"/>
    </source>
</evidence>
<comment type="catalytic activity">
    <reaction evidence="4">
        <text>a 2'-deoxyadenosine in DNA + S-adenosyl-L-methionine = an N(6)-methyl-2'-deoxyadenosine in DNA + S-adenosyl-L-homocysteine + H(+)</text>
        <dbReference type="Rhea" id="RHEA:15197"/>
        <dbReference type="Rhea" id="RHEA-COMP:12418"/>
        <dbReference type="Rhea" id="RHEA-COMP:12419"/>
        <dbReference type="ChEBI" id="CHEBI:15378"/>
        <dbReference type="ChEBI" id="CHEBI:57856"/>
        <dbReference type="ChEBI" id="CHEBI:59789"/>
        <dbReference type="ChEBI" id="CHEBI:90615"/>
        <dbReference type="ChEBI" id="CHEBI:90616"/>
        <dbReference type="EC" id="2.1.1.72"/>
    </reaction>
</comment>
<evidence type="ECO:0000259" key="9">
    <source>
        <dbReference type="Pfam" id="PF20467"/>
    </source>
</evidence>
<dbReference type="InterPro" id="IPR029063">
    <property type="entry name" value="SAM-dependent_MTases_sf"/>
</dbReference>
<dbReference type="GO" id="GO:0008168">
    <property type="term" value="F:methyltransferase activity"/>
    <property type="evidence" value="ECO:0007669"/>
    <property type="project" value="UniProtKB-KW"/>
</dbReference>
<dbReference type="EMBL" id="RPEM01000010">
    <property type="protein sequence ID" value="TGD42285.1"/>
    <property type="molecule type" value="Genomic_DNA"/>
</dbReference>
<evidence type="ECO:0000256" key="3">
    <source>
        <dbReference type="ARBA" id="ARBA00022679"/>
    </source>
</evidence>
<gene>
    <name evidence="11" type="ORF">EEB11_14850</name>
</gene>
<feature type="domain" description="MmeI-like N-terminal" evidence="6">
    <location>
        <begin position="11"/>
        <end position="173"/>
    </location>
</feature>
<dbReference type="InterPro" id="IPR046819">
    <property type="entry name" value="MmeI_hel"/>
</dbReference>
<dbReference type="Pfam" id="PF20464">
    <property type="entry name" value="MmeI_N"/>
    <property type="match status" value="1"/>
</dbReference>
<evidence type="ECO:0000256" key="5">
    <source>
        <dbReference type="SAM" id="MobiDB-lite"/>
    </source>
</evidence>
<organism evidence="11 12">
    <name type="scientific">Pseudotabrizicola sediminis</name>
    <dbReference type="NCBI Taxonomy" id="2486418"/>
    <lineage>
        <taxon>Bacteria</taxon>
        <taxon>Pseudomonadati</taxon>
        <taxon>Pseudomonadota</taxon>
        <taxon>Alphaproteobacteria</taxon>
        <taxon>Rhodobacterales</taxon>
        <taxon>Paracoccaceae</taxon>
        <taxon>Pseudotabrizicola</taxon>
    </lineage>
</organism>
<dbReference type="SUPFAM" id="SSF53335">
    <property type="entry name" value="S-adenosyl-L-methionine-dependent methyltransferases"/>
    <property type="match status" value="1"/>
</dbReference>
<evidence type="ECO:0000256" key="1">
    <source>
        <dbReference type="ARBA" id="ARBA00011900"/>
    </source>
</evidence>